<dbReference type="Proteomes" id="UP000231987">
    <property type="component" value="Unassembled WGS sequence"/>
</dbReference>
<gene>
    <name evidence="1" type="ORF">CEJ86_10360</name>
</gene>
<dbReference type="AlphaFoldDB" id="A0A2J0Z3N3"/>
<accession>A0A2J0Z3N3</accession>
<reference evidence="1 2" key="1">
    <citation type="submission" date="2017-06" db="EMBL/GenBank/DDBJ databases">
        <title>Ensifer strains isolated from leguminous trees and herbs display diverse denitrification phenotypes with some acting as strong N2O sinks.</title>
        <authorList>
            <person name="Woliy K."/>
            <person name="Mania D."/>
            <person name="Bakken L.R."/>
            <person name="Frostegard A."/>
        </authorList>
    </citation>
    <scope>NUCLEOTIDE SEQUENCE [LARGE SCALE GENOMIC DNA]</scope>
    <source>
        <strain evidence="1 2">AC50a</strain>
    </source>
</reference>
<organism evidence="1 2">
    <name type="scientific">Rhizobium meliloti</name>
    <name type="common">Ensifer meliloti</name>
    <name type="synonym">Sinorhizobium meliloti</name>
    <dbReference type="NCBI Taxonomy" id="382"/>
    <lineage>
        <taxon>Bacteria</taxon>
        <taxon>Pseudomonadati</taxon>
        <taxon>Pseudomonadota</taxon>
        <taxon>Alphaproteobacteria</taxon>
        <taxon>Hyphomicrobiales</taxon>
        <taxon>Rhizobiaceae</taxon>
        <taxon>Sinorhizobium/Ensifer group</taxon>
        <taxon>Sinorhizobium</taxon>
    </lineage>
</organism>
<sequence>MKIMEEILTRFFERYESMANQVLAGALPVGSTTSAFATDFIAASPAGVMTGKNDETLTASMEKGYARYRAIGTRELKIRKTTVTPIDALHFLVRVDWRSVFDAEEQPNVTIDFEVHYLVQLRGGEPKIFGWISGDEEAVLKEHGID</sequence>
<evidence type="ECO:0000313" key="1">
    <source>
        <dbReference type="EMBL" id="PJR15127.1"/>
    </source>
</evidence>
<dbReference type="EMBL" id="NJGD01000004">
    <property type="protein sequence ID" value="PJR15127.1"/>
    <property type="molecule type" value="Genomic_DNA"/>
</dbReference>
<comment type="caution">
    <text evidence="1">The sequence shown here is derived from an EMBL/GenBank/DDBJ whole genome shotgun (WGS) entry which is preliminary data.</text>
</comment>
<proteinExistence type="predicted"/>
<name>A0A2J0Z3N3_RHIML</name>
<evidence type="ECO:0000313" key="2">
    <source>
        <dbReference type="Proteomes" id="UP000231987"/>
    </source>
</evidence>
<dbReference type="RefSeq" id="WP_100671652.1">
    <property type="nucleotide sequence ID" value="NZ_JBKOIJ010000001.1"/>
</dbReference>
<evidence type="ECO:0008006" key="3">
    <source>
        <dbReference type="Google" id="ProtNLM"/>
    </source>
</evidence>
<protein>
    <recommendedName>
        <fullName evidence="3">Nuclear transport factor 2 family protein</fullName>
    </recommendedName>
</protein>